<dbReference type="SUPFAM" id="SSF50156">
    <property type="entry name" value="PDZ domain-like"/>
    <property type="match status" value="1"/>
</dbReference>
<proteinExistence type="predicted"/>
<dbReference type="Proteomes" id="UP001328107">
    <property type="component" value="Unassembled WGS sequence"/>
</dbReference>
<dbReference type="InterPro" id="IPR036034">
    <property type="entry name" value="PDZ_sf"/>
</dbReference>
<keyword evidence="2" id="KW-1185">Reference proteome</keyword>
<reference evidence="2" key="1">
    <citation type="submission" date="2022-10" db="EMBL/GenBank/DDBJ databases">
        <title>Genome assembly of Pristionchus species.</title>
        <authorList>
            <person name="Yoshida K."/>
            <person name="Sommer R.J."/>
        </authorList>
    </citation>
    <scope>NUCLEOTIDE SEQUENCE [LARGE SCALE GENOMIC DNA]</scope>
    <source>
        <strain evidence="2">RS5460</strain>
    </source>
</reference>
<gene>
    <name evidence="1" type="ORF">PMAYCL1PPCAC_03147</name>
</gene>
<dbReference type="PANTHER" id="PTHR31327">
    <property type="entry name" value="SPERM MEIOSIS PDZ DOMAIN CONTAINING PROTEINS-RELATED"/>
    <property type="match status" value="1"/>
</dbReference>
<dbReference type="PANTHER" id="PTHR31327:SF7">
    <property type="entry name" value="PDZ DOMAIN-CONTAINING PROTEIN"/>
    <property type="match status" value="1"/>
</dbReference>
<evidence type="ECO:0000313" key="1">
    <source>
        <dbReference type="EMBL" id="GMR32952.1"/>
    </source>
</evidence>
<evidence type="ECO:0008006" key="3">
    <source>
        <dbReference type="Google" id="ProtNLM"/>
    </source>
</evidence>
<protein>
    <recommendedName>
        <fullName evidence="3">PDZ domain-containing protein</fullName>
    </recommendedName>
</protein>
<sequence>QITIVDLLLQIPLDDADRKDGYDYRVLALFHFQRIPLGLIMQSFQGYKVMVMDVMPKTIGAMCLIPGDCILQINGVKQGSDAAAVLDTVAKEMEQKGFVRCTVERPATEVAKATAAFTIQADQRDLPVAADCAAYVKEALKLLKGPDPKSIMKSKSSAVDEAHVGFHERIHAESVIPSDIADELLIKVLR</sequence>
<accession>A0AAN4Z7V3</accession>
<dbReference type="InterPro" id="IPR040264">
    <property type="entry name" value="T15H9.4-like"/>
</dbReference>
<dbReference type="EMBL" id="BTRK01000001">
    <property type="protein sequence ID" value="GMR32952.1"/>
    <property type="molecule type" value="Genomic_DNA"/>
</dbReference>
<comment type="caution">
    <text evidence="1">The sequence shown here is derived from an EMBL/GenBank/DDBJ whole genome shotgun (WGS) entry which is preliminary data.</text>
</comment>
<feature type="non-terminal residue" evidence="1">
    <location>
        <position position="1"/>
    </location>
</feature>
<name>A0AAN4Z7V3_9BILA</name>
<organism evidence="1 2">
    <name type="scientific">Pristionchus mayeri</name>
    <dbReference type="NCBI Taxonomy" id="1317129"/>
    <lineage>
        <taxon>Eukaryota</taxon>
        <taxon>Metazoa</taxon>
        <taxon>Ecdysozoa</taxon>
        <taxon>Nematoda</taxon>
        <taxon>Chromadorea</taxon>
        <taxon>Rhabditida</taxon>
        <taxon>Rhabditina</taxon>
        <taxon>Diplogasteromorpha</taxon>
        <taxon>Diplogasteroidea</taxon>
        <taxon>Neodiplogasteridae</taxon>
        <taxon>Pristionchus</taxon>
    </lineage>
</organism>
<dbReference type="AlphaFoldDB" id="A0AAN4Z7V3"/>
<evidence type="ECO:0000313" key="2">
    <source>
        <dbReference type="Proteomes" id="UP001328107"/>
    </source>
</evidence>